<sequence length="59" mass="6489">MNKLILPVAIFVCVIIAGKLAEHFGLEGSWKVGLLCVVAACVQIAVNRIQRSQRQKAQR</sequence>
<accession>A0A2S3X6Y3</accession>
<proteinExistence type="predicted"/>
<evidence type="ECO:0000313" key="3">
    <source>
        <dbReference type="Proteomes" id="UP000237230"/>
    </source>
</evidence>
<dbReference type="AlphaFoldDB" id="A0A2S3X6Y3"/>
<organism evidence="1 3">
    <name type="scientific">Pseudomonas putida</name>
    <name type="common">Arthrobacter siderocapsulatus</name>
    <dbReference type="NCBI Taxonomy" id="303"/>
    <lineage>
        <taxon>Bacteria</taxon>
        <taxon>Pseudomonadati</taxon>
        <taxon>Pseudomonadota</taxon>
        <taxon>Gammaproteobacteria</taxon>
        <taxon>Pseudomonadales</taxon>
        <taxon>Pseudomonadaceae</taxon>
        <taxon>Pseudomonas</taxon>
    </lineage>
</organism>
<dbReference type="Proteomes" id="UP000237230">
    <property type="component" value="Unassembled WGS sequence"/>
</dbReference>
<reference evidence="1 3" key="2">
    <citation type="submission" date="2018-03" db="EMBL/GenBank/DDBJ databases">
        <title>Draft genome of Pseudomonas putida strain KH-21-114.</title>
        <authorList>
            <person name="Yoshizawa S."/>
            <person name="Khan N.H."/>
            <person name="Nishimura M."/>
            <person name="Chiura H.X."/>
            <person name="Ogura Y."/>
            <person name="Hayashi T."/>
            <person name="Kogure K."/>
        </authorList>
    </citation>
    <scope>NUCLEOTIDE SEQUENCE [LARGE SCALE GENOMIC DNA]</scope>
    <source>
        <strain evidence="1 3">KH-21-114</strain>
    </source>
</reference>
<protein>
    <submittedName>
        <fullName evidence="1">Uncharacterized protein</fullName>
    </submittedName>
</protein>
<gene>
    <name evidence="1" type="ORF">BGP84_16715</name>
    <name evidence="2" type="ORF">C2H86_08175</name>
</gene>
<dbReference type="OrthoDB" id="6999582at2"/>
<name>A0A2S3X6Y3_PSEPU</name>
<dbReference type="Proteomes" id="UP000464480">
    <property type="component" value="Chromosome"/>
</dbReference>
<evidence type="ECO:0000313" key="1">
    <source>
        <dbReference type="EMBL" id="POG11294.1"/>
    </source>
</evidence>
<dbReference type="EMBL" id="MINH01000019">
    <property type="protein sequence ID" value="POG11294.1"/>
    <property type="molecule type" value="Genomic_DNA"/>
</dbReference>
<evidence type="ECO:0000313" key="2">
    <source>
        <dbReference type="EMBL" id="QHG64388.1"/>
    </source>
</evidence>
<reference evidence="1 3" key="1">
    <citation type="submission" date="2016-08" db="EMBL/GenBank/DDBJ databases">
        <authorList>
            <person name="Seilhamer J.J."/>
        </authorList>
    </citation>
    <scope>NUCLEOTIDE SEQUENCE [LARGE SCALE GENOMIC DNA]</scope>
    <source>
        <strain evidence="1 3">KH-21-114</strain>
    </source>
</reference>
<dbReference type="EMBL" id="CP026115">
    <property type="protein sequence ID" value="QHG64388.1"/>
    <property type="molecule type" value="Genomic_DNA"/>
</dbReference>
<evidence type="ECO:0000313" key="4">
    <source>
        <dbReference type="Proteomes" id="UP000464480"/>
    </source>
</evidence>
<reference evidence="2 4" key="3">
    <citation type="submission" date="2020-02" db="EMBL/GenBank/DDBJ databases">
        <title>Pseudomonas Putida W5 Complete Genome Assembly.</title>
        <authorList>
            <person name="Yuan Z.-C."/>
            <person name="Shaw G.A."/>
            <person name="Cusano A.D."/>
            <person name="Caddey B.J."/>
            <person name="Weselowski B.J."/>
        </authorList>
    </citation>
    <scope>NUCLEOTIDE SEQUENCE [LARGE SCALE GENOMIC DNA]</scope>
    <source>
        <strain evidence="2 4">W5</strain>
    </source>
</reference>
<dbReference type="RefSeq" id="WP_103448047.1">
    <property type="nucleotide sequence ID" value="NZ_CP026115.2"/>
</dbReference>